<dbReference type="Gene3D" id="3.30.310.80">
    <property type="entry name" value="Kinase associated domain 1, KA1"/>
    <property type="match status" value="1"/>
</dbReference>
<evidence type="ECO:0000313" key="9">
    <source>
        <dbReference type="Proteomes" id="UP001162131"/>
    </source>
</evidence>
<keyword evidence="9" id="KW-1185">Reference proteome</keyword>
<comment type="caution">
    <text evidence="8">The sequence shown here is derived from an EMBL/GenBank/DDBJ whole genome shotgun (WGS) entry which is preliminary data.</text>
</comment>
<accession>A0AAU9JYX1</accession>
<dbReference type="PANTHER" id="PTHR24346:SF82">
    <property type="entry name" value="KP78A-RELATED"/>
    <property type="match status" value="1"/>
</dbReference>
<keyword evidence="2" id="KW-0723">Serine/threonine-protein kinase</keyword>
<dbReference type="InterPro" id="IPR000719">
    <property type="entry name" value="Prot_kinase_dom"/>
</dbReference>
<dbReference type="FunFam" id="3.30.200.20:FF:000042">
    <property type="entry name" value="Aurora kinase A"/>
    <property type="match status" value="1"/>
</dbReference>
<evidence type="ECO:0000256" key="3">
    <source>
        <dbReference type="ARBA" id="ARBA00022679"/>
    </source>
</evidence>
<gene>
    <name evidence="8" type="ORF">BSTOLATCC_MIC49386</name>
</gene>
<dbReference type="InterPro" id="IPR011009">
    <property type="entry name" value="Kinase-like_dom_sf"/>
</dbReference>
<evidence type="ECO:0000256" key="1">
    <source>
        <dbReference type="ARBA" id="ARBA00011245"/>
    </source>
</evidence>
<organism evidence="8 9">
    <name type="scientific">Blepharisma stoltei</name>
    <dbReference type="NCBI Taxonomy" id="1481888"/>
    <lineage>
        <taxon>Eukaryota</taxon>
        <taxon>Sar</taxon>
        <taxon>Alveolata</taxon>
        <taxon>Ciliophora</taxon>
        <taxon>Postciliodesmatophora</taxon>
        <taxon>Heterotrichea</taxon>
        <taxon>Heterotrichida</taxon>
        <taxon>Blepharismidae</taxon>
        <taxon>Blepharisma</taxon>
    </lineage>
</organism>
<proteinExistence type="predicted"/>
<dbReference type="GO" id="GO:0005737">
    <property type="term" value="C:cytoplasm"/>
    <property type="evidence" value="ECO:0007669"/>
    <property type="project" value="TreeGrafter"/>
</dbReference>
<dbReference type="GO" id="GO:0004674">
    <property type="term" value="F:protein serine/threonine kinase activity"/>
    <property type="evidence" value="ECO:0007669"/>
    <property type="project" value="UniProtKB-KW"/>
</dbReference>
<dbReference type="SUPFAM" id="SSF103243">
    <property type="entry name" value="KA1-like"/>
    <property type="match status" value="1"/>
</dbReference>
<keyword evidence="4" id="KW-0547">Nucleotide-binding</keyword>
<dbReference type="SUPFAM" id="SSF56112">
    <property type="entry name" value="Protein kinase-like (PK-like)"/>
    <property type="match status" value="1"/>
</dbReference>
<dbReference type="Gene3D" id="1.10.510.10">
    <property type="entry name" value="Transferase(Phosphotransferase) domain 1"/>
    <property type="match status" value="1"/>
</dbReference>
<evidence type="ECO:0000256" key="6">
    <source>
        <dbReference type="ARBA" id="ARBA00022840"/>
    </source>
</evidence>
<evidence type="ECO:0000256" key="2">
    <source>
        <dbReference type="ARBA" id="ARBA00022527"/>
    </source>
</evidence>
<dbReference type="PANTHER" id="PTHR24346">
    <property type="entry name" value="MAP/MICROTUBULE AFFINITY-REGULATING KINASE"/>
    <property type="match status" value="1"/>
</dbReference>
<dbReference type="InterPro" id="IPR028375">
    <property type="entry name" value="KA1/Ssp2_C"/>
</dbReference>
<dbReference type="PROSITE" id="PS50011">
    <property type="entry name" value="PROTEIN_KINASE_DOM"/>
    <property type="match status" value="1"/>
</dbReference>
<keyword evidence="5" id="KW-0418">Kinase</keyword>
<dbReference type="GO" id="GO:0035556">
    <property type="term" value="P:intracellular signal transduction"/>
    <property type="evidence" value="ECO:0007669"/>
    <property type="project" value="TreeGrafter"/>
</dbReference>
<dbReference type="AlphaFoldDB" id="A0AAU9JYX1"/>
<evidence type="ECO:0000313" key="8">
    <source>
        <dbReference type="EMBL" id="CAG9329767.1"/>
    </source>
</evidence>
<keyword evidence="6" id="KW-0067">ATP-binding</keyword>
<reference evidence="8" key="1">
    <citation type="submission" date="2021-09" db="EMBL/GenBank/DDBJ databases">
        <authorList>
            <consortium name="AG Swart"/>
            <person name="Singh M."/>
            <person name="Singh A."/>
            <person name="Seah K."/>
            <person name="Emmerich C."/>
        </authorList>
    </citation>
    <scope>NUCLEOTIDE SEQUENCE</scope>
    <source>
        <strain evidence="8">ATCC30299</strain>
    </source>
</reference>
<dbReference type="Proteomes" id="UP001162131">
    <property type="component" value="Unassembled WGS sequence"/>
</dbReference>
<sequence length="478" mass="55107">MSGLANYRILSPLGSGTFGQVKRNFNLVAEHLATSTKVAIKILKKRTISEKRVISKVKREIKALKLFRHPHIIKLYEVIDTPSNLALVLEYLPGGELYTHLDRNGKISEDQTRIYIQQILSGIEYVHNMRLTHRDIKPENLLLDEFGNIKLADFGLSNIMPDGDFLKTCCGSPNYAAPEILAGQNYSGPEVDVWSIGVVLYTLLAGFLPFDDNNLPSLFTKIRSANFVIPYSVSEFAKDLISRMLNPDPIARITINQIKHHPWFQANLPVKVRRKGSFIDFESKAEYNYINTIDEELFKECLKLIEVETEKIEEIRQGIMNKTNNDFTVCYYLLLDQAKSRIKPLGDDIGVPLFQRNSNVSTEVSSRSSSRNDFLEQKSDFEPPSNWVYGFRSNLDPNHFMVSMLSSFKDSGLEWRCLNNLNLHLRTVFPENRVKMSLNIYKYEDSYVLDFKLRQGNSMVFLEVLHCLYYYLYLRTCF</sequence>
<dbReference type="EMBL" id="CAJZBQ010000048">
    <property type="protein sequence ID" value="CAG9329767.1"/>
    <property type="molecule type" value="Genomic_DNA"/>
</dbReference>
<feature type="domain" description="Protein kinase" evidence="7">
    <location>
        <begin position="7"/>
        <end position="264"/>
    </location>
</feature>
<evidence type="ECO:0000256" key="4">
    <source>
        <dbReference type="ARBA" id="ARBA00022741"/>
    </source>
</evidence>
<evidence type="ECO:0000259" key="7">
    <source>
        <dbReference type="PROSITE" id="PS50011"/>
    </source>
</evidence>
<dbReference type="InterPro" id="IPR008271">
    <property type="entry name" value="Ser/Thr_kinase_AS"/>
</dbReference>
<comment type="subunit">
    <text evidence="1">Monomer.</text>
</comment>
<dbReference type="PROSITE" id="PS00108">
    <property type="entry name" value="PROTEIN_KINASE_ST"/>
    <property type="match status" value="1"/>
</dbReference>
<name>A0AAU9JYX1_9CILI</name>
<dbReference type="Pfam" id="PF00069">
    <property type="entry name" value="Pkinase"/>
    <property type="match status" value="1"/>
</dbReference>
<protein>
    <recommendedName>
        <fullName evidence="7">Protein kinase domain-containing protein</fullName>
    </recommendedName>
</protein>
<keyword evidence="3" id="KW-0808">Transferase</keyword>
<dbReference type="SMART" id="SM00220">
    <property type="entry name" value="S_TKc"/>
    <property type="match status" value="1"/>
</dbReference>
<dbReference type="GO" id="GO:0005524">
    <property type="term" value="F:ATP binding"/>
    <property type="evidence" value="ECO:0007669"/>
    <property type="project" value="UniProtKB-KW"/>
</dbReference>
<evidence type="ECO:0000256" key="5">
    <source>
        <dbReference type="ARBA" id="ARBA00022777"/>
    </source>
</evidence>
<dbReference type="FunFam" id="1.10.510.10:FF:000571">
    <property type="entry name" value="Maternal embryonic leucine zipper kinase"/>
    <property type="match status" value="1"/>
</dbReference>